<comment type="similarity">
    <text evidence="1">Belongs to the short-chain dehydrogenases/reductases (SDR) family.</text>
</comment>
<evidence type="ECO:0000313" key="4">
    <source>
        <dbReference type="EMBL" id="JAT54525.1"/>
    </source>
</evidence>
<dbReference type="EMBL" id="GDJX01013411">
    <property type="protein sequence ID" value="JAT54525.1"/>
    <property type="molecule type" value="Transcribed_RNA"/>
</dbReference>
<evidence type="ECO:0000256" key="1">
    <source>
        <dbReference type="ARBA" id="ARBA00006484"/>
    </source>
</evidence>
<dbReference type="EMBL" id="GDJX01024496">
    <property type="protein sequence ID" value="JAT43440.1"/>
    <property type="molecule type" value="Transcribed_RNA"/>
</dbReference>
<reference evidence="4" key="1">
    <citation type="submission" date="2015-07" db="EMBL/GenBank/DDBJ databases">
        <title>Transcriptome Assembly of Anthurium amnicola.</title>
        <authorList>
            <person name="Suzuki J."/>
        </authorList>
    </citation>
    <scope>NUCLEOTIDE SEQUENCE</scope>
</reference>
<dbReference type="InterPro" id="IPR036291">
    <property type="entry name" value="NAD(P)-bd_dom_sf"/>
</dbReference>
<protein>
    <submittedName>
        <fullName evidence="4">Momilactone A synthase</fullName>
    </submittedName>
</protein>
<dbReference type="Gene3D" id="3.40.50.720">
    <property type="entry name" value="NAD(P)-binding Rossmann-like Domain"/>
    <property type="match status" value="1"/>
</dbReference>
<evidence type="ECO:0000256" key="2">
    <source>
        <dbReference type="ARBA" id="ARBA00023002"/>
    </source>
</evidence>
<dbReference type="GO" id="GO:0016491">
    <property type="term" value="F:oxidoreductase activity"/>
    <property type="evidence" value="ECO:0007669"/>
    <property type="project" value="UniProtKB-KW"/>
</dbReference>
<dbReference type="PANTHER" id="PTHR43180:SF30">
    <property type="entry name" value="MOMILACTONE A SYNTHASE"/>
    <property type="match status" value="1"/>
</dbReference>
<sequence>MIPAKRGSIVITASICSLVAGHAPYAYTSSKHALVGLCKEAAKELGQHGIRVNCVSPYLVATDMTRKGYEVEDDELLESLGEQLANLKGVRLKAEDIAEAVLYLASDAAKYVSGHNLVVDGGFTVVR</sequence>
<organism evidence="4">
    <name type="scientific">Anthurium amnicola</name>
    <dbReference type="NCBI Taxonomy" id="1678845"/>
    <lineage>
        <taxon>Eukaryota</taxon>
        <taxon>Viridiplantae</taxon>
        <taxon>Streptophyta</taxon>
        <taxon>Embryophyta</taxon>
        <taxon>Tracheophyta</taxon>
        <taxon>Spermatophyta</taxon>
        <taxon>Magnoliopsida</taxon>
        <taxon>Liliopsida</taxon>
        <taxon>Araceae</taxon>
        <taxon>Pothoideae</taxon>
        <taxon>Potheae</taxon>
        <taxon>Anthurium</taxon>
    </lineage>
</organism>
<dbReference type="Pfam" id="PF13561">
    <property type="entry name" value="adh_short_C2"/>
    <property type="match status" value="1"/>
</dbReference>
<accession>A0A1D1YIR4</accession>
<dbReference type="InterPro" id="IPR002347">
    <property type="entry name" value="SDR_fam"/>
</dbReference>
<proteinExistence type="inferred from homology"/>
<dbReference type="SUPFAM" id="SSF51735">
    <property type="entry name" value="NAD(P)-binding Rossmann-fold domains"/>
    <property type="match status" value="1"/>
</dbReference>
<evidence type="ECO:0000313" key="3">
    <source>
        <dbReference type="EMBL" id="JAT43440.1"/>
    </source>
</evidence>
<dbReference type="PANTHER" id="PTHR43180">
    <property type="entry name" value="3-OXOACYL-(ACYL-CARRIER-PROTEIN) REDUCTASE (AFU_ORTHOLOGUE AFUA_6G11210)"/>
    <property type="match status" value="1"/>
</dbReference>
<name>A0A1D1YIR4_9ARAE</name>
<dbReference type="PRINTS" id="PR00081">
    <property type="entry name" value="GDHRDH"/>
</dbReference>
<gene>
    <name evidence="4" type="primary">Os04g0179200_6</name>
    <name evidence="3" type="synonym">Os04g0179200_3</name>
    <name evidence="4" type="ORF">g.127955</name>
    <name evidence="3" type="ORF">g.127962</name>
</gene>
<keyword evidence="2" id="KW-0560">Oxidoreductase</keyword>
<dbReference type="AlphaFoldDB" id="A0A1D1YIR4"/>